<reference evidence="3" key="1">
    <citation type="journal article" date="2016" name="Environ. Microbiol.">
        <title>The complete genome of a viable archaeum isolated from 123-million-year-old rock salt.</title>
        <authorList>
            <person name="Jaakkola S.T."/>
            <person name="Pfeiffer F."/>
            <person name="Ravantti J.J."/>
            <person name="Guo Q."/>
            <person name="Liu Y."/>
            <person name="Chen X."/>
            <person name="Ma H."/>
            <person name="Yang C."/>
            <person name="Oksanen H.M."/>
            <person name="Bamford D.H."/>
        </authorList>
    </citation>
    <scope>NUCLEOTIDE SEQUENCE</scope>
    <source>
        <strain evidence="3">JI20-1</strain>
    </source>
</reference>
<evidence type="ECO:0000313" key="2">
    <source>
        <dbReference type="EMBL" id="CQH44933.1"/>
    </source>
</evidence>
<dbReference type="KEGG" id="hhb:Hhub_1091"/>
<keyword evidence="1" id="KW-1133">Transmembrane helix</keyword>
<gene>
    <name evidence="2" type="ORF">HHUB_1091</name>
</gene>
<name>A0A0U5CUZ4_9EURY</name>
<dbReference type="GeneID" id="91108541"/>
<protein>
    <submittedName>
        <fullName evidence="2">Uncharacterized protein</fullName>
    </submittedName>
</protein>
<organism evidence="2 3">
    <name type="scientific">Halobacterium hubeiense</name>
    <dbReference type="NCBI Taxonomy" id="1407499"/>
    <lineage>
        <taxon>Archaea</taxon>
        <taxon>Methanobacteriati</taxon>
        <taxon>Methanobacteriota</taxon>
        <taxon>Stenosarchaea group</taxon>
        <taxon>Halobacteria</taxon>
        <taxon>Halobacteriales</taxon>
        <taxon>Halobacteriaceae</taxon>
        <taxon>Halobacterium</taxon>
    </lineage>
</organism>
<dbReference type="STRING" id="1407499.HHUB_1091"/>
<dbReference type="AlphaFoldDB" id="A0A0U5CUZ4"/>
<keyword evidence="1" id="KW-0812">Transmembrane</keyword>
<evidence type="ECO:0000256" key="1">
    <source>
        <dbReference type="SAM" id="Phobius"/>
    </source>
</evidence>
<accession>A0A0U5CUZ4</accession>
<proteinExistence type="predicted"/>
<feature type="transmembrane region" description="Helical" evidence="1">
    <location>
        <begin position="32"/>
        <end position="49"/>
    </location>
</feature>
<dbReference type="EMBL" id="LN831302">
    <property type="protein sequence ID" value="CQH44933.1"/>
    <property type="molecule type" value="Genomic_DNA"/>
</dbReference>
<dbReference type="RefSeq" id="WP_169793376.1">
    <property type="nucleotide sequence ID" value="NZ_CEML01000001.1"/>
</dbReference>
<keyword evidence="3" id="KW-1185">Reference proteome</keyword>
<evidence type="ECO:0000313" key="3">
    <source>
        <dbReference type="Proteomes" id="UP000066737"/>
    </source>
</evidence>
<sequence>MHWLRAAGVAATAAGVAGYVVGTTVAYPGRAFSITALIVGITLLSITAGREVAA</sequence>
<keyword evidence="1" id="KW-0472">Membrane</keyword>
<dbReference type="Proteomes" id="UP000066737">
    <property type="component" value="Chromosome I"/>
</dbReference>